<gene>
    <name evidence="2" type="ORF">NCTC10913_03859</name>
</gene>
<reference evidence="2 3" key="1">
    <citation type="submission" date="2018-11" db="EMBL/GenBank/DDBJ databases">
        <authorList>
            <consortium name="Pathogen Informatics"/>
        </authorList>
    </citation>
    <scope>NUCLEOTIDE SEQUENCE [LARGE SCALE GENOMIC DNA]</scope>
    <source>
        <strain evidence="2 3">NCTC10913</strain>
    </source>
</reference>
<dbReference type="Gene3D" id="3.40.50.300">
    <property type="entry name" value="P-loop containing nucleotide triphosphate hydrolases"/>
    <property type="match status" value="2"/>
</dbReference>
<comment type="caution">
    <text evidence="2">The sequence shown here is derived from an EMBL/GenBank/DDBJ whole genome shotgun (WGS) entry which is preliminary data.</text>
</comment>
<dbReference type="Proteomes" id="UP000277570">
    <property type="component" value="Unassembled WGS sequence"/>
</dbReference>
<sequence>MINRLYIQNLKSISELEINCSNLNLFVGTNSSGKSTVLQSLLLLSQNINQNSGLNGYLTSLGEFREAKNFNVDKKEITVSVEDKDDKLEITFWEDKEGNLQSEINCNNEELKKIMSFDNNHIHYLSCHRIGALDIYNKNLSGYDEFGINGEYTMYYLMKHGSDPLEKELIKSMDSYVLLNQVNYWLKYIVNSTVKTENILGTDVLKAKYSMIDERELRPKNVGSGISYLVSLIIMCLASKKNDILIIENPEIHLHPKSQARVCEFLYFIAQSGRQLFVETHSDHLFNGLRAGIATNSMDKEQMEINFLNINNENCTENTKIQIGKRGKILNQVNDLFDQFDADLNKMLGL</sequence>
<dbReference type="PANTHER" id="PTHR43581:SF2">
    <property type="entry name" value="EXCINUCLEASE ATPASE SUBUNIT"/>
    <property type="match status" value="1"/>
</dbReference>
<dbReference type="Pfam" id="PF13304">
    <property type="entry name" value="AAA_21"/>
    <property type="match status" value="1"/>
</dbReference>
<name>A0ABY6SYY4_9CLOT</name>
<evidence type="ECO:0000313" key="3">
    <source>
        <dbReference type="Proteomes" id="UP000277570"/>
    </source>
</evidence>
<accession>A0ABY6SYY4</accession>
<evidence type="ECO:0000259" key="1">
    <source>
        <dbReference type="Pfam" id="PF13304"/>
    </source>
</evidence>
<dbReference type="PANTHER" id="PTHR43581">
    <property type="entry name" value="ATP/GTP PHOSPHATASE"/>
    <property type="match status" value="1"/>
</dbReference>
<feature type="domain" description="ATPase AAA-type core" evidence="1">
    <location>
        <begin position="23"/>
        <end position="286"/>
    </location>
</feature>
<dbReference type="EMBL" id="UYIN01000020">
    <property type="protein sequence ID" value="VDG73503.1"/>
    <property type="molecule type" value="Genomic_DNA"/>
</dbReference>
<dbReference type="SUPFAM" id="SSF52540">
    <property type="entry name" value="P-loop containing nucleoside triphosphate hydrolases"/>
    <property type="match status" value="1"/>
</dbReference>
<keyword evidence="3" id="KW-1185">Reference proteome</keyword>
<dbReference type="PIRSF" id="PIRSF034888">
    <property type="entry name" value="P-loop_UCP034888"/>
    <property type="match status" value="1"/>
</dbReference>
<organism evidence="2 3">
    <name type="scientific">Clostridium carnis</name>
    <dbReference type="NCBI Taxonomy" id="1530"/>
    <lineage>
        <taxon>Bacteria</taxon>
        <taxon>Bacillati</taxon>
        <taxon>Bacillota</taxon>
        <taxon>Clostridia</taxon>
        <taxon>Eubacteriales</taxon>
        <taxon>Clostridiaceae</taxon>
        <taxon>Clostridium</taxon>
    </lineage>
</organism>
<protein>
    <submittedName>
        <fullName evidence="2">Uncharacterized conserved protein</fullName>
    </submittedName>
</protein>
<dbReference type="InterPro" id="IPR014592">
    <property type="entry name" value="P-loop_UCP034888"/>
</dbReference>
<dbReference type="RefSeq" id="WP_125149581.1">
    <property type="nucleotide sequence ID" value="NZ_UYIN01000020.1"/>
</dbReference>
<dbReference type="InterPro" id="IPR003959">
    <property type="entry name" value="ATPase_AAA_core"/>
</dbReference>
<proteinExistence type="predicted"/>
<evidence type="ECO:0000313" key="2">
    <source>
        <dbReference type="EMBL" id="VDG73503.1"/>
    </source>
</evidence>
<dbReference type="InterPro" id="IPR051396">
    <property type="entry name" value="Bact_Antivir_Def_Nuclease"/>
</dbReference>
<dbReference type="InterPro" id="IPR027417">
    <property type="entry name" value="P-loop_NTPase"/>
</dbReference>